<evidence type="ECO:0000313" key="1">
    <source>
        <dbReference type="EMBL" id="GES98297.1"/>
    </source>
</evidence>
<sequence length="82" mass="9682">MNDFKSYEILWKLNICVILDIIIVNKNSRNINDFSYFICIYLSPNNKNRVETTQGNFPIHSIKRHVEVKSLELQRVTLLLSI</sequence>
<gene>
    <name evidence="1" type="ORF">RCL2_002485200</name>
</gene>
<proteinExistence type="predicted"/>
<accession>A0A8H3M402</accession>
<name>A0A8H3M402_9GLOM</name>
<dbReference type="AlphaFoldDB" id="A0A8H3M402"/>
<comment type="caution">
    <text evidence="1">The sequence shown here is derived from an EMBL/GenBank/DDBJ whole genome shotgun (WGS) entry which is preliminary data.</text>
</comment>
<protein>
    <submittedName>
        <fullName evidence="1">Uncharacterized protein</fullName>
    </submittedName>
</protein>
<reference evidence="1" key="1">
    <citation type="submission" date="2019-10" db="EMBL/GenBank/DDBJ databases">
        <title>Conservation and host-specific expression of non-tandemly repeated heterogenous ribosome RNA gene in arbuscular mycorrhizal fungi.</title>
        <authorList>
            <person name="Maeda T."/>
            <person name="Kobayashi Y."/>
            <person name="Nakagawa T."/>
            <person name="Ezawa T."/>
            <person name="Yamaguchi K."/>
            <person name="Bino T."/>
            <person name="Nishimoto Y."/>
            <person name="Shigenobu S."/>
            <person name="Kawaguchi M."/>
        </authorList>
    </citation>
    <scope>NUCLEOTIDE SEQUENCE</scope>
    <source>
        <strain evidence="1">HR1</strain>
    </source>
</reference>
<dbReference type="EMBL" id="BLAL01000266">
    <property type="protein sequence ID" value="GES98297.1"/>
    <property type="molecule type" value="Genomic_DNA"/>
</dbReference>
<organism evidence="1 2">
    <name type="scientific">Rhizophagus clarus</name>
    <dbReference type="NCBI Taxonomy" id="94130"/>
    <lineage>
        <taxon>Eukaryota</taxon>
        <taxon>Fungi</taxon>
        <taxon>Fungi incertae sedis</taxon>
        <taxon>Mucoromycota</taxon>
        <taxon>Glomeromycotina</taxon>
        <taxon>Glomeromycetes</taxon>
        <taxon>Glomerales</taxon>
        <taxon>Glomeraceae</taxon>
        <taxon>Rhizophagus</taxon>
    </lineage>
</organism>
<evidence type="ECO:0000313" key="2">
    <source>
        <dbReference type="Proteomes" id="UP000615446"/>
    </source>
</evidence>
<dbReference type="Proteomes" id="UP000615446">
    <property type="component" value="Unassembled WGS sequence"/>
</dbReference>